<dbReference type="Proteomes" id="UP000246114">
    <property type="component" value="Unassembled WGS sequence"/>
</dbReference>
<reference evidence="2 3" key="1">
    <citation type="submission" date="2018-03" db="EMBL/GenBank/DDBJ databases">
        <title>The uncultured portion of the human microbiome is neutrally assembled.</title>
        <authorList>
            <person name="Jeraldo P."/>
            <person name="Boardman L."/>
            <person name="White B.A."/>
            <person name="Nelson H."/>
            <person name="Goldenfeld N."/>
            <person name="Chia N."/>
        </authorList>
    </citation>
    <scope>NUCLEOTIDE SEQUENCE [LARGE SCALE GENOMIC DNA]</scope>
    <source>
        <strain evidence="2">CIM:MAG 903</strain>
    </source>
</reference>
<evidence type="ECO:0000313" key="3">
    <source>
        <dbReference type="Proteomes" id="UP000246114"/>
    </source>
</evidence>
<proteinExistence type="predicted"/>
<dbReference type="InterPro" id="IPR024760">
    <property type="entry name" value="HTH_dom_conjug_TS-like"/>
</dbReference>
<dbReference type="NCBIfam" id="TIGR02937">
    <property type="entry name" value="sigma70-ECF"/>
    <property type="match status" value="1"/>
</dbReference>
<dbReference type="Gene3D" id="1.20.140.160">
    <property type="match status" value="1"/>
</dbReference>
<dbReference type="InterPro" id="IPR013325">
    <property type="entry name" value="RNA_pol_sigma_r2"/>
</dbReference>
<dbReference type="InterPro" id="IPR013324">
    <property type="entry name" value="RNA_pol_sigma_r3/r4-like"/>
</dbReference>
<dbReference type="Gene3D" id="1.10.1740.10">
    <property type="match status" value="1"/>
</dbReference>
<dbReference type="SUPFAM" id="SSF88659">
    <property type="entry name" value="Sigma3 and sigma4 domains of RNA polymerase sigma factors"/>
    <property type="match status" value="1"/>
</dbReference>
<gene>
    <name evidence="2" type="ORF">DBY38_00115</name>
</gene>
<comment type="caution">
    <text evidence="2">The sequence shown here is derived from an EMBL/GenBank/DDBJ whole genome shotgun (WGS) entry which is preliminary data.</text>
</comment>
<name>A0A316MBI9_9CLOT</name>
<accession>A0A316MBI9</accession>
<protein>
    <recommendedName>
        <fullName evidence="1">Helix-turn-helix conjugative transposon-like domain-containing protein</fullName>
    </recommendedName>
</protein>
<organism evidence="2 3">
    <name type="scientific">Clostridium cadaveris</name>
    <dbReference type="NCBI Taxonomy" id="1529"/>
    <lineage>
        <taxon>Bacteria</taxon>
        <taxon>Bacillati</taxon>
        <taxon>Bacillota</taxon>
        <taxon>Clostridia</taxon>
        <taxon>Eubacteriales</taxon>
        <taxon>Clostridiaceae</taxon>
        <taxon>Clostridium</taxon>
    </lineage>
</organism>
<sequence length="195" mass="22855">MGGLKMDLHLLIKKSNEGDEKAREEILEYFGPMINKIVKTTYIAGCDKDDIHQIAIIVILKAIKKIDLSKYQSVEGYVYSALKNYFYTQRARAINMGICLSLNYQDDEEGEDELIDRLAGDCNVEEQCMLKEDIRMIRNLMKNLSEEERDFLIEIYSCGYGGIREYSKTHNKPYMYCYRLKERLLKKLRKSMETL</sequence>
<dbReference type="GO" id="GO:0003700">
    <property type="term" value="F:DNA-binding transcription factor activity"/>
    <property type="evidence" value="ECO:0007669"/>
    <property type="project" value="InterPro"/>
</dbReference>
<evidence type="ECO:0000259" key="1">
    <source>
        <dbReference type="Pfam" id="PF12645"/>
    </source>
</evidence>
<evidence type="ECO:0000313" key="2">
    <source>
        <dbReference type="EMBL" id="PWL55877.1"/>
    </source>
</evidence>
<dbReference type="SUPFAM" id="SSF88946">
    <property type="entry name" value="Sigma2 domain of RNA polymerase sigma factors"/>
    <property type="match status" value="1"/>
</dbReference>
<feature type="domain" description="Helix-turn-helix conjugative transposon-like" evidence="1">
    <location>
        <begin position="11"/>
        <end position="65"/>
    </location>
</feature>
<dbReference type="AlphaFoldDB" id="A0A316MBI9"/>
<dbReference type="GO" id="GO:0006352">
    <property type="term" value="P:DNA-templated transcription initiation"/>
    <property type="evidence" value="ECO:0007669"/>
    <property type="project" value="InterPro"/>
</dbReference>
<dbReference type="EMBL" id="QAMZ01000002">
    <property type="protein sequence ID" value="PWL55877.1"/>
    <property type="molecule type" value="Genomic_DNA"/>
</dbReference>
<dbReference type="Pfam" id="PF12645">
    <property type="entry name" value="HTH_16"/>
    <property type="match status" value="1"/>
</dbReference>
<dbReference type="InterPro" id="IPR014284">
    <property type="entry name" value="RNA_pol_sigma-70_dom"/>
</dbReference>